<evidence type="ECO:0000256" key="11">
    <source>
        <dbReference type="PIRSR" id="PIRSR600175-1"/>
    </source>
</evidence>
<feature type="disulfide bond" evidence="12">
    <location>
        <begin position="698"/>
        <end position="707"/>
    </location>
</feature>
<feature type="binding site" evidence="11">
    <location>
        <position position="80"/>
    </location>
    <ligand>
        <name>Na(+)</name>
        <dbReference type="ChEBI" id="CHEBI:29101"/>
        <label>1</label>
    </ligand>
</feature>
<evidence type="ECO:0000256" key="8">
    <source>
        <dbReference type="ARBA" id="ARBA00022989"/>
    </source>
</evidence>
<name>A0A2A6CG53_PRIPA</name>
<dbReference type="PROSITE" id="PS51051">
    <property type="entry name" value="DSL"/>
    <property type="match status" value="1"/>
</dbReference>
<sequence>MDAPLQMIEPVGSGLGGGGRRGGSRSGSKTSMEMTGRTPERMSNEPDDPDEDNQWLPDHDPRDERGEFASRAQFLLTVIGFTMGNGVFYQFPMAMRRYGGATFLIIYFFCMIIYGVPMLYLEMMIGQVSEGLYRKESMSQSDCARVGWAVCFLSFLRACNFSLLNAYSLEYAVEMSALFNNTCISMEQRVKNDPADEMPAREYFRHTLRGLPASFDDGKRDGNESEFKFESGRVVVCFCIVWIFACVCLLRRMRWLGKLSLFIVSGSVFLIFLFTIKCLSMERADIGLQKFFRINETAFRDPMVWTYAFRMSRLSLSLGMGGMVSMASYNRRSNDAFWLYYIYYPEVIGTFSNFHTFFSFLFYGTLVALVISTFFGLLETPISALTDQFKFCRKHRSITIIILSIIGFGVGFVQCSRVGYHIFYMFDIRVLPHFAEIMVGFQVITVACYGVANFYRDISASIGKKVNFFGYLLSPYGLLVRISQFVLSPCLMICVYVKSHKELANFVDYEKGVCKRKKALLKNSLWLCNTIGSGLFWMYPIIIVGALLALVKHRKEGKPWLQLLRPDPMHPSVRYKVPPPLGCIFGLKPIEAMPPAMGDDGSIDFPEKGIAPPKQEEAILELNYDSALVQVSISLVSNSIAAWYQRQFSVGVTRFLHIENGSINVTLHCQKNFFGRACDLHCFSDSHKICDIDGQFSCNEGWTGPDCDEKEASTTSSVSTTYLLSTTITPAHILKESNDFEFFY</sequence>
<feature type="binding site" evidence="11">
    <location>
        <position position="369"/>
    </location>
    <ligand>
        <name>Na(+)</name>
        <dbReference type="ChEBI" id="CHEBI:29101"/>
        <label>1</label>
    </ligand>
</feature>
<keyword evidence="17" id="KW-1185">Reference proteome</keyword>
<evidence type="ECO:0000313" key="16">
    <source>
        <dbReference type="EnsemblMetazoa" id="PPA28993.1"/>
    </source>
</evidence>
<organism evidence="16 17">
    <name type="scientific">Pristionchus pacificus</name>
    <name type="common">Parasitic nematode worm</name>
    <dbReference type="NCBI Taxonomy" id="54126"/>
    <lineage>
        <taxon>Eukaryota</taxon>
        <taxon>Metazoa</taxon>
        <taxon>Ecdysozoa</taxon>
        <taxon>Nematoda</taxon>
        <taxon>Chromadorea</taxon>
        <taxon>Rhabditida</taxon>
        <taxon>Rhabditina</taxon>
        <taxon>Diplogasteromorpha</taxon>
        <taxon>Diplogasteroidea</taxon>
        <taxon>Neodiplogasteridae</taxon>
        <taxon>Pristionchus</taxon>
    </lineage>
</organism>
<dbReference type="Pfam" id="PF01414">
    <property type="entry name" value="DSL"/>
    <property type="match status" value="1"/>
</dbReference>
<evidence type="ECO:0000256" key="4">
    <source>
        <dbReference type="ARBA" id="ARBA00022536"/>
    </source>
</evidence>
<dbReference type="GO" id="GO:0007154">
    <property type="term" value="P:cell communication"/>
    <property type="evidence" value="ECO:0007669"/>
    <property type="project" value="InterPro"/>
</dbReference>
<dbReference type="PANTHER" id="PTHR11616">
    <property type="entry name" value="SODIUM/CHLORIDE DEPENDENT TRANSPORTER"/>
    <property type="match status" value="1"/>
</dbReference>
<accession>A0A8R1YKN4</accession>
<dbReference type="Pfam" id="PF00209">
    <property type="entry name" value="SNF"/>
    <property type="match status" value="2"/>
</dbReference>
<evidence type="ECO:0000256" key="5">
    <source>
        <dbReference type="ARBA" id="ARBA00022692"/>
    </source>
</evidence>
<evidence type="ECO:0000256" key="9">
    <source>
        <dbReference type="ARBA" id="ARBA00023136"/>
    </source>
</evidence>
<evidence type="ECO:0000256" key="14">
    <source>
        <dbReference type="SAM" id="MobiDB-lite"/>
    </source>
</evidence>
<dbReference type="GO" id="GO:0005332">
    <property type="term" value="F:gamma-aminobutyric acid:sodium:chloride symporter activity"/>
    <property type="evidence" value="ECO:0000318"/>
    <property type="project" value="GO_Central"/>
</dbReference>
<evidence type="ECO:0000256" key="13">
    <source>
        <dbReference type="RuleBase" id="RU280815"/>
    </source>
</evidence>
<dbReference type="Gene3D" id="2.10.25.140">
    <property type="match status" value="1"/>
</dbReference>
<feature type="compositionally biased region" description="Gly residues" evidence="14">
    <location>
        <begin position="13"/>
        <end position="25"/>
    </location>
</feature>
<feature type="transmembrane region" description="Helical" evidence="15">
    <location>
        <begin position="259"/>
        <end position="276"/>
    </location>
</feature>
<feature type="transmembrane region" description="Helical" evidence="15">
    <location>
        <begin position="398"/>
        <end position="422"/>
    </location>
</feature>
<keyword evidence="4 13" id="KW-0245">EGF-like domain</keyword>
<feature type="disulfide bond" evidence="12">
    <location>
        <begin position="669"/>
        <end position="678"/>
    </location>
</feature>
<evidence type="ECO:0000256" key="10">
    <source>
        <dbReference type="ARBA" id="ARBA00023157"/>
    </source>
</evidence>
<keyword evidence="2" id="KW-0813">Transport</keyword>
<feature type="region of interest" description="Disordered" evidence="14">
    <location>
        <begin position="1"/>
        <end position="62"/>
    </location>
</feature>
<feature type="transmembrane region" description="Helical" evidence="15">
    <location>
        <begin position="231"/>
        <end position="250"/>
    </location>
</feature>
<evidence type="ECO:0000256" key="2">
    <source>
        <dbReference type="ARBA" id="ARBA00022448"/>
    </source>
</evidence>
<dbReference type="FunFam" id="2.10.25.140:FF:000002">
    <property type="entry name" value="Delta-like protein"/>
    <property type="match status" value="1"/>
</dbReference>
<dbReference type="GO" id="GO:0035725">
    <property type="term" value="P:sodium ion transmembrane transport"/>
    <property type="evidence" value="ECO:0000318"/>
    <property type="project" value="GO_Central"/>
</dbReference>
<dbReference type="OrthoDB" id="7966043at2759"/>
<keyword evidence="7" id="KW-0769">Symport</keyword>
<dbReference type="GO" id="GO:0006865">
    <property type="term" value="P:amino acid transport"/>
    <property type="evidence" value="ECO:0000318"/>
    <property type="project" value="GO_Central"/>
</dbReference>
<comment type="function">
    <text evidence="13">Putative Notch ligand involved in the mediation of Notch signaling.</text>
</comment>
<dbReference type="AlphaFoldDB" id="A0A2A6CG53"/>
<proteinExistence type="predicted"/>
<evidence type="ECO:0000256" key="12">
    <source>
        <dbReference type="PROSITE-ProRule" id="PRU00377"/>
    </source>
</evidence>
<accession>A0A2A6CG53</accession>
<keyword evidence="11" id="KW-0479">Metal-binding</keyword>
<feature type="transmembrane region" description="Helical" evidence="15">
    <location>
        <begin position="434"/>
        <end position="455"/>
    </location>
</feature>
<evidence type="ECO:0000256" key="15">
    <source>
        <dbReference type="SAM" id="Phobius"/>
    </source>
</evidence>
<feature type="binding site" evidence="11">
    <location>
        <position position="315"/>
    </location>
    <ligand>
        <name>Na(+)</name>
        <dbReference type="ChEBI" id="CHEBI:29101"/>
        <label>1</label>
    </ligand>
</feature>
<evidence type="ECO:0000256" key="6">
    <source>
        <dbReference type="ARBA" id="ARBA00022737"/>
    </source>
</evidence>
<keyword evidence="5 13" id="KW-0812">Transmembrane</keyword>
<keyword evidence="9 13" id="KW-0472">Membrane</keyword>
<protein>
    <recommendedName>
        <fullName evidence="13">Delta-like protein</fullName>
    </recommendedName>
</protein>
<dbReference type="SMART" id="SM00051">
    <property type="entry name" value="DSL"/>
    <property type="match status" value="1"/>
</dbReference>
<dbReference type="PANTHER" id="PTHR11616:SF326">
    <property type="entry name" value="SODIUM-DEPENDENT TRANSPORTER SNF-5"/>
    <property type="match status" value="1"/>
</dbReference>
<keyword evidence="10 12" id="KW-1015">Disulfide bond</keyword>
<gene>
    <name evidence="16" type="primary">WBGene00118547</name>
</gene>
<dbReference type="InterPro" id="IPR037272">
    <property type="entry name" value="SNS_sf"/>
</dbReference>
<reference evidence="16" key="2">
    <citation type="submission" date="2022-06" db="UniProtKB">
        <authorList>
            <consortium name="EnsemblMetazoa"/>
        </authorList>
    </citation>
    <scope>IDENTIFICATION</scope>
    <source>
        <strain evidence="16">PS312</strain>
    </source>
</reference>
<reference evidence="17" key="1">
    <citation type="journal article" date="2008" name="Nat. Genet.">
        <title>The Pristionchus pacificus genome provides a unique perspective on nematode lifestyle and parasitism.</title>
        <authorList>
            <person name="Dieterich C."/>
            <person name="Clifton S.W."/>
            <person name="Schuster L.N."/>
            <person name="Chinwalla A."/>
            <person name="Delehaunty K."/>
            <person name="Dinkelacker I."/>
            <person name="Fulton L."/>
            <person name="Fulton R."/>
            <person name="Godfrey J."/>
            <person name="Minx P."/>
            <person name="Mitreva M."/>
            <person name="Roeseler W."/>
            <person name="Tian H."/>
            <person name="Witte H."/>
            <person name="Yang S.P."/>
            <person name="Wilson R.K."/>
            <person name="Sommer R.J."/>
        </authorList>
    </citation>
    <scope>NUCLEOTIDE SEQUENCE [LARGE SCALE GENOMIC DNA]</scope>
    <source>
        <strain evidence="17">PS312</strain>
    </source>
</reference>
<keyword evidence="3 13" id="KW-0217">Developmental protein</keyword>
<dbReference type="InterPro" id="IPR000175">
    <property type="entry name" value="Na/ntran_symport"/>
</dbReference>
<evidence type="ECO:0000256" key="1">
    <source>
        <dbReference type="ARBA" id="ARBA00004141"/>
    </source>
</evidence>
<keyword evidence="8 13" id="KW-1133">Transmembrane helix</keyword>
<dbReference type="GO" id="GO:0046872">
    <property type="term" value="F:metal ion binding"/>
    <property type="evidence" value="ECO:0007669"/>
    <property type="project" value="UniProtKB-KW"/>
</dbReference>
<evidence type="ECO:0000256" key="3">
    <source>
        <dbReference type="ARBA" id="ARBA00022473"/>
    </source>
</evidence>
<feature type="transmembrane region" description="Helical" evidence="15">
    <location>
        <begin position="72"/>
        <end position="91"/>
    </location>
</feature>
<comment type="caution">
    <text evidence="12">Lacks conserved residue(s) required for the propagation of feature annotation.</text>
</comment>
<feature type="transmembrane region" description="Helical" evidence="15">
    <location>
        <begin position="103"/>
        <end position="125"/>
    </location>
</feature>
<evidence type="ECO:0000256" key="7">
    <source>
        <dbReference type="ARBA" id="ARBA00022847"/>
    </source>
</evidence>
<dbReference type="Proteomes" id="UP000005239">
    <property type="component" value="Unassembled WGS sequence"/>
</dbReference>
<dbReference type="EnsemblMetazoa" id="PPA28993.1">
    <property type="protein sequence ID" value="PPA28993.1"/>
    <property type="gene ID" value="WBGene00118547"/>
</dbReference>
<keyword evidence="6 13" id="KW-0677">Repeat</keyword>
<dbReference type="GO" id="GO:0005886">
    <property type="term" value="C:plasma membrane"/>
    <property type="evidence" value="ECO:0000318"/>
    <property type="project" value="GO_Central"/>
</dbReference>
<feature type="transmembrane region" description="Helical" evidence="15">
    <location>
        <begin position="360"/>
        <end position="378"/>
    </location>
</feature>
<dbReference type="GO" id="GO:0043005">
    <property type="term" value="C:neuron projection"/>
    <property type="evidence" value="ECO:0000318"/>
    <property type="project" value="GO_Central"/>
</dbReference>
<dbReference type="InterPro" id="IPR001774">
    <property type="entry name" value="DSL"/>
</dbReference>
<feature type="transmembrane region" description="Helical" evidence="15">
    <location>
        <begin position="146"/>
        <end position="167"/>
    </location>
</feature>
<feature type="transmembrane region" description="Helical" evidence="15">
    <location>
        <begin position="531"/>
        <end position="551"/>
    </location>
</feature>
<comment type="subcellular location">
    <subcellularLocation>
        <location evidence="1">Membrane</location>
        <topology evidence="1">Multi-pass membrane protein</topology>
    </subcellularLocation>
    <subcellularLocation>
        <location evidence="13">Membrane</location>
        <topology evidence="13">Single-pass type I membrane protein</topology>
    </subcellularLocation>
</comment>
<dbReference type="PROSITE" id="PS50267">
    <property type="entry name" value="NA_NEUROTRAN_SYMP_3"/>
    <property type="match status" value="1"/>
</dbReference>
<keyword evidence="11" id="KW-0915">Sodium</keyword>
<evidence type="ECO:0000313" key="17">
    <source>
        <dbReference type="Proteomes" id="UP000005239"/>
    </source>
</evidence>
<keyword evidence="13" id="KW-0732">Signal</keyword>
<dbReference type="PRINTS" id="PR00176">
    <property type="entry name" value="NANEUSMPORT"/>
</dbReference>
<dbReference type="SUPFAM" id="SSF161070">
    <property type="entry name" value="SNF-like"/>
    <property type="match status" value="1"/>
</dbReference>